<evidence type="ECO:0000256" key="1">
    <source>
        <dbReference type="SAM" id="MobiDB-lite"/>
    </source>
</evidence>
<feature type="compositionally biased region" description="Polar residues" evidence="1">
    <location>
        <begin position="372"/>
        <end position="392"/>
    </location>
</feature>
<dbReference type="PANTHER" id="PTHR43662">
    <property type="match status" value="1"/>
</dbReference>
<gene>
    <name evidence="4" type="ORF">IF1G_05448</name>
</gene>
<dbReference type="AlphaFoldDB" id="A0A545VZN3"/>
<evidence type="ECO:0000313" key="4">
    <source>
        <dbReference type="EMBL" id="TQV95619.1"/>
    </source>
</evidence>
<comment type="caution">
    <text evidence="4">The sequence shown here is derived from an EMBL/GenBank/DDBJ whole genome shotgun (WGS) entry which is preliminary data.</text>
</comment>
<evidence type="ECO:0000259" key="3">
    <source>
        <dbReference type="Pfam" id="PF09362"/>
    </source>
</evidence>
<dbReference type="Proteomes" id="UP000315783">
    <property type="component" value="Unassembled WGS sequence"/>
</dbReference>
<dbReference type="PANTHER" id="PTHR43662:SF7">
    <property type="entry name" value="DUF1996 DOMAIN-CONTAINING PROTEIN"/>
    <property type="match status" value="1"/>
</dbReference>
<evidence type="ECO:0000256" key="2">
    <source>
        <dbReference type="SAM" id="SignalP"/>
    </source>
</evidence>
<organism evidence="4 5">
    <name type="scientific">Cordyceps javanica</name>
    <dbReference type="NCBI Taxonomy" id="43265"/>
    <lineage>
        <taxon>Eukaryota</taxon>
        <taxon>Fungi</taxon>
        <taxon>Dikarya</taxon>
        <taxon>Ascomycota</taxon>
        <taxon>Pezizomycotina</taxon>
        <taxon>Sordariomycetes</taxon>
        <taxon>Hypocreomycetidae</taxon>
        <taxon>Hypocreales</taxon>
        <taxon>Cordycipitaceae</taxon>
        <taxon>Cordyceps</taxon>
    </lineage>
</organism>
<feature type="region of interest" description="Disordered" evidence="1">
    <location>
        <begin position="347"/>
        <end position="421"/>
    </location>
</feature>
<keyword evidence="2" id="KW-0732">Signal</keyword>
<keyword evidence="5" id="KW-1185">Reference proteome</keyword>
<feature type="compositionally biased region" description="Polar residues" evidence="1">
    <location>
        <begin position="355"/>
        <end position="365"/>
    </location>
</feature>
<dbReference type="OrthoDB" id="74764at2759"/>
<feature type="chain" id="PRO_5022244389" evidence="2">
    <location>
        <begin position="19"/>
        <end position="503"/>
    </location>
</feature>
<proteinExistence type="predicted"/>
<dbReference type="Pfam" id="PF09362">
    <property type="entry name" value="DUF1996"/>
    <property type="match status" value="1"/>
</dbReference>
<evidence type="ECO:0000313" key="5">
    <source>
        <dbReference type="Proteomes" id="UP000315783"/>
    </source>
</evidence>
<dbReference type="EMBL" id="SPUK01000007">
    <property type="protein sequence ID" value="TQV95619.1"/>
    <property type="molecule type" value="Genomic_DNA"/>
</dbReference>
<feature type="domain" description="DUF1996" evidence="3">
    <location>
        <begin position="34"/>
        <end position="284"/>
    </location>
</feature>
<sequence length="503" mass="54297">MFKLTPAVLLGLAGSANAFWRMECPGRLDVARIDPIVNPNGVSSHAHVLHGSSGLSASADGDALKNGDCTSCRVTQDKSAYWTPSLYFQDAATGKFELVNQVGGMLAYYLLYGDNIKAFPDDFRMIAGSNTRRAYTAGNPEQPDPDKSLWQSMGQTTQAMLEQRALGFNCLNYAKNPEGTLFRHYMPDKAYLDANCKDGIRLEIMFPSCWDGKNTDSDDHKSHMAYPDLVMSGTCPEGYETRVPSLMYETIWSVAPFKDRQGKFVFSNGDTEGYAYHADFMMGWKRDFLQEAVNTCTNPSGRIQDCPLFNVVDEATATSCKLQKSLPETLATEIKNFLGPMAQLPGDLSVFGDNDNPSKPETNSGAPVATPASVSKPTLSYTPGEKATNSASPLPGQVFKQADSESLSSAASAPAPAPTVPSAPVAVAAAVTEEAPITTAAPTTPAAPSYYSTQYITNGNTVSMILWQAEVVTVTETAEAIATETVDASRRRRSHLHGHARRS</sequence>
<protein>
    <submittedName>
        <fullName evidence="4">WSC domain-containing protein</fullName>
    </submittedName>
</protein>
<name>A0A545VZN3_9HYPO</name>
<accession>A0A545VZN3</accession>
<reference evidence="4 5" key="1">
    <citation type="journal article" date="2019" name="Appl. Microbiol. Biotechnol.">
        <title>Genome sequence of Isaria javanica and comparative genome analysis insights into family S53 peptidase evolution in fungal entomopathogens.</title>
        <authorList>
            <person name="Lin R."/>
            <person name="Zhang X."/>
            <person name="Xin B."/>
            <person name="Zou M."/>
            <person name="Gao Y."/>
            <person name="Qin F."/>
            <person name="Hu Q."/>
            <person name="Xie B."/>
            <person name="Cheng X."/>
        </authorList>
    </citation>
    <scope>NUCLEOTIDE SEQUENCE [LARGE SCALE GENOMIC DNA]</scope>
    <source>
        <strain evidence="4 5">IJ1G</strain>
    </source>
</reference>
<feature type="signal peptide" evidence="2">
    <location>
        <begin position="1"/>
        <end position="18"/>
    </location>
</feature>
<dbReference type="InterPro" id="IPR018535">
    <property type="entry name" value="DUF1996"/>
</dbReference>